<dbReference type="PANTHER" id="PTHR43065:SF10">
    <property type="entry name" value="PEROXIDE STRESS-ACTIVATED HISTIDINE KINASE MAK3"/>
    <property type="match status" value="1"/>
</dbReference>
<dbReference type="GO" id="GO:0005524">
    <property type="term" value="F:ATP binding"/>
    <property type="evidence" value="ECO:0007669"/>
    <property type="project" value="UniProtKB-KW"/>
</dbReference>
<dbReference type="CDD" id="cd00075">
    <property type="entry name" value="HATPase"/>
    <property type="match status" value="1"/>
</dbReference>
<dbReference type="SUPFAM" id="SSF55874">
    <property type="entry name" value="ATPase domain of HSP90 chaperone/DNA topoisomerase II/histidine kinase"/>
    <property type="match status" value="1"/>
</dbReference>
<dbReference type="RefSeq" id="WP_027411012.1">
    <property type="nucleotide sequence ID" value="NZ_BMWS01000002.1"/>
</dbReference>
<dbReference type="SMART" id="SM00388">
    <property type="entry name" value="HisKA"/>
    <property type="match status" value="1"/>
</dbReference>
<dbReference type="InterPro" id="IPR005467">
    <property type="entry name" value="His_kinase_dom"/>
</dbReference>
<dbReference type="EMBL" id="BMWS01000002">
    <property type="protein sequence ID" value="GGX06551.1"/>
    <property type="molecule type" value="Genomic_DNA"/>
</dbReference>
<evidence type="ECO:0000256" key="7">
    <source>
        <dbReference type="ARBA" id="ARBA00022840"/>
    </source>
</evidence>
<evidence type="ECO:0000259" key="9">
    <source>
        <dbReference type="PROSITE" id="PS50109"/>
    </source>
</evidence>
<name>A0A918JTH2_9FLAO</name>
<dbReference type="InterPro" id="IPR003661">
    <property type="entry name" value="HisK_dim/P_dom"/>
</dbReference>
<evidence type="ECO:0000256" key="6">
    <source>
        <dbReference type="ARBA" id="ARBA00022777"/>
    </source>
</evidence>
<dbReference type="CDD" id="cd00082">
    <property type="entry name" value="HisKA"/>
    <property type="match status" value="1"/>
</dbReference>
<evidence type="ECO:0000256" key="1">
    <source>
        <dbReference type="ARBA" id="ARBA00000085"/>
    </source>
</evidence>
<accession>A0A918JTH2</accession>
<dbReference type="SUPFAM" id="SSF47384">
    <property type="entry name" value="Homodimeric domain of signal transducing histidine kinase"/>
    <property type="match status" value="1"/>
</dbReference>
<dbReference type="InterPro" id="IPR036097">
    <property type="entry name" value="HisK_dim/P_sf"/>
</dbReference>
<proteinExistence type="predicted"/>
<keyword evidence="6" id="KW-0418">Kinase</keyword>
<evidence type="ECO:0000313" key="11">
    <source>
        <dbReference type="Proteomes" id="UP000601108"/>
    </source>
</evidence>
<protein>
    <recommendedName>
        <fullName evidence="2">histidine kinase</fullName>
        <ecNumber evidence="2">2.7.13.3</ecNumber>
    </recommendedName>
</protein>
<keyword evidence="8" id="KW-0902">Two-component regulatory system</keyword>
<dbReference type="SMART" id="SM00387">
    <property type="entry name" value="HATPase_c"/>
    <property type="match status" value="1"/>
</dbReference>
<organism evidence="10 11">
    <name type="scientific">Aquimarina muelleri</name>
    <dbReference type="NCBI Taxonomy" id="279356"/>
    <lineage>
        <taxon>Bacteria</taxon>
        <taxon>Pseudomonadati</taxon>
        <taxon>Bacteroidota</taxon>
        <taxon>Flavobacteriia</taxon>
        <taxon>Flavobacteriales</taxon>
        <taxon>Flavobacteriaceae</taxon>
        <taxon>Aquimarina</taxon>
    </lineage>
</organism>
<gene>
    <name evidence="10" type="ORF">GCM10007384_05330</name>
</gene>
<evidence type="ECO:0000256" key="3">
    <source>
        <dbReference type="ARBA" id="ARBA00022553"/>
    </source>
</evidence>
<comment type="caution">
    <text evidence="10">The sequence shown here is derived from an EMBL/GenBank/DDBJ whole genome shotgun (WGS) entry which is preliminary data.</text>
</comment>
<keyword evidence="7" id="KW-0067">ATP-binding</keyword>
<dbReference type="Pfam" id="PF02518">
    <property type="entry name" value="HATPase_c"/>
    <property type="match status" value="1"/>
</dbReference>
<dbReference type="GO" id="GO:0000155">
    <property type="term" value="F:phosphorelay sensor kinase activity"/>
    <property type="evidence" value="ECO:0007669"/>
    <property type="project" value="InterPro"/>
</dbReference>
<dbReference type="Pfam" id="PF00512">
    <property type="entry name" value="HisKA"/>
    <property type="match status" value="1"/>
</dbReference>
<dbReference type="InterPro" id="IPR004358">
    <property type="entry name" value="Sig_transdc_His_kin-like_C"/>
</dbReference>
<comment type="catalytic activity">
    <reaction evidence="1">
        <text>ATP + protein L-histidine = ADP + protein N-phospho-L-histidine.</text>
        <dbReference type="EC" id="2.7.13.3"/>
    </reaction>
</comment>
<sequence>MSKTEEALKERIKELTCLYEISSIIVNADFEEMEGTLRAIALSLKKGFQFPETTEIAIETPINSYETGAINKSNYLTSDIIIFNKVGGCIIASHNDVKPKFLKEEQPLLDNVAMKLGNLLERIEIQKNETSLKRQMERADRLGILGELTAGIAHELNTPLANILGFAELLRDDLKENKRVSEDLDKIIHNAIFSREVVKKLMFFACEMPQKMQQVNIVPSIKNAIALLDASFKKAEVKYIVKIEDEELLLRADNIQLTQIIFNLIINAIYFSPKNGLVTIEAFQTRKHIILKISDEGTGLTEESLDKVFQPFFTTKPTGDGSGLGLSVVHGIVASHNGTIVAENNTKKGATFTVKLLKS</sequence>
<keyword evidence="11" id="KW-1185">Reference proteome</keyword>
<evidence type="ECO:0000256" key="5">
    <source>
        <dbReference type="ARBA" id="ARBA00022741"/>
    </source>
</evidence>
<evidence type="ECO:0000256" key="2">
    <source>
        <dbReference type="ARBA" id="ARBA00012438"/>
    </source>
</evidence>
<dbReference type="AlphaFoldDB" id="A0A918JTH2"/>
<dbReference type="PRINTS" id="PR00344">
    <property type="entry name" value="BCTRLSENSOR"/>
</dbReference>
<dbReference type="Gene3D" id="1.10.287.130">
    <property type="match status" value="1"/>
</dbReference>
<dbReference type="InterPro" id="IPR003594">
    <property type="entry name" value="HATPase_dom"/>
</dbReference>
<dbReference type="PROSITE" id="PS50109">
    <property type="entry name" value="HIS_KIN"/>
    <property type="match status" value="1"/>
</dbReference>
<dbReference type="PANTHER" id="PTHR43065">
    <property type="entry name" value="SENSOR HISTIDINE KINASE"/>
    <property type="match status" value="1"/>
</dbReference>
<evidence type="ECO:0000256" key="8">
    <source>
        <dbReference type="ARBA" id="ARBA00023012"/>
    </source>
</evidence>
<evidence type="ECO:0000313" key="10">
    <source>
        <dbReference type="EMBL" id="GGX06551.1"/>
    </source>
</evidence>
<keyword evidence="3" id="KW-0597">Phosphoprotein</keyword>
<evidence type="ECO:0000256" key="4">
    <source>
        <dbReference type="ARBA" id="ARBA00022679"/>
    </source>
</evidence>
<dbReference type="Proteomes" id="UP000601108">
    <property type="component" value="Unassembled WGS sequence"/>
</dbReference>
<keyword evidence="4" id="KW-0808">Transferase</keyword>
<reference evidence="10 11" key="1">
    <citation type="journal article" date="2014" name="Int. J. Syst. Evol. Microbiol.">
        <title>Complete genome sequence of Corynebacterium casei LMG S-19264T (=DSM 44701T), isolated from a smear-ripened cheese.</title>
        <authorList>
            <consortium name="US DOE Joint Genome Institute (JGI-PGF)"/>
            <person name="Walter F."/>
            <person name="Albersmeier A."/>
            <person name="Kalinowski J."/>
            <person name="Ruckert C."/>
        </authorList>
    </citation>
    <scope>NUCLEOTIDE SEQUENCE [LARGE SCALE GENOMIC DNA]</scope>
    <source>
        <strain evidence="10 11">KCTC 12285</strain>
    </source>
</reference>
<dbReference type="InterPro" id="IPR036890">
    <property type="entry name" value="HATPase_C_sf"/>
</dbReference>
<dbReference type="EC" id="2.7.13.3" evidence="2"/>
<keyword evidence="5" id="KW-0547">Nucleotide-binding</keyword>
<dbReference type="Gene3D" id="3.30.565.10">
    <property type="entry name" value="Histidine kinase-like ATPase, C-terminal domain"/>
    <property type="match status" value="1"/>
</dbReference>
<feature type="domain" description="Histidine kinase" evidence="9">
    <location>
        <begin position="151"/>
        <end position="359"/>
    </location>
</feature>